<feature type="region of interest" description="Disordered" evidence="1">
    <location>
        <begin position="849"/>
        <end position="880"/>
    </location>
</feature>
<sequence length="1224" mass="135601">MSSYVPYQVPYQNQLQFNLGVPLTTQNLIANYHHPSPIIVERVGGQHAIPSNIVTQKLQGSPLRTDRSGANYSTLSEDKMEALSQLARRDLKNRALQAQMASNSTSATTSPVRGKAQQHPGGKAQSIRCSRLLPQQRKSRPPLTAKEAERNRRFGAVQTPPPRRPTSHTRAANDSVQSQKIETVNTTQVSDIFFPVKPSLPSEAHNSDEIVKLQQEMEEYLHFVEKIVHRAIEEHNTDFLQPTMRGKQRDGYLIQEEGYDRARARVGEQNTRSVRNLYNLRQKVKQLQRDLAQADLTKPAKKNQLSAQLVVIYRGTTKSVQTFVNQLPYQDLATGLPSHFHELVLLLRQLTGLASLTRSDKQGGSEQGELMPLLETIEALNAKWITQLKRTGIKPAEKREKKPAVSKGWVSDTKVDKDIFLTRNKPGSAALSAQQNKRSTMGPHAAPKKQPQQQRGGRQARIPRGKENRRDFNYIGRREELRSGIAALLHHQDDRTNLGGAPPRPIAWEVDIGKRQQKQDPRKGYLLPSDLLEKRERAQRAVEASNHRDWNFADATASSRLKTSLRPSSAPPSPDKRVNFDVDTKSAVPWIPSGSSLSRSSRSPRSRSLSSERSSPFYLRDMDTGDVRKVFPERQNLKNRKRVDSEIPQFGFQSLPTDKKLRSADVSNSFIDEVEHRLLARLMSQQARGDNGGGQSSTIEYRQNGRLDILDQTADTTGDFYSEAGDETLDTTSPEDMVTQEAVSLMDAPTLENVKLRLRQMQQEQREIRQRWSSLKFYDSQTKSKIFSTSEMLSHKPRDPPALELGRHFQAGQNQPTNWPVSKEVVEVPLIFTKPAASSSRPIQYLHTKFTGDLPGQNAGDRGGRNSPLSRASQQQPPKRLLSLKQTTAERIASDRSKFESYLKRRSHHPSGKFDPWKLMDEISDEILMDCLKEVSEEVEVINEEIANHMYKSEFLVEQTKSPTSGAASQNRSPQYSPHSPSGGGDSAGGRAGLKSPIQDEATRLKLGLGAQGDFSDLRLSLSGDHLILSQRGGSVDQHLATPRSPGGPLRASSTSPVGYIRGAASPPAAVAQSSPGRPSLAGSGHLWRSNPVSPTSSAGQGSGSATPRSPHPSVSVGAGWRSALRAGGGAGQGSPLRGGRSPPGAGRQSPQVSASQPLLEDVSHLLPNKHSSEEEDELSQRSQDTRVDREDSGDDNRKNDGDEDEDDEEYSDEDFEDVTDVEL</sequence>
<proteinExistence type="predicted"/>
<dbReference type="GO" id="GO:0071539">
    <property type="term" value="P:protein localization to centrosome"/>
    <property type="evidence" value="ECO:0007669"/>
    <property type="project" value="TreeGrafter"/>
</dbReference>
<organism evidence="2 3">
    <name type="scientific">Elysia crispata</name>
    <name type="common">lettuce slug</name>
    <dbReference type="NCBI Taxonomy" id="231223"/>
    <lineage>
        <taxon>Eukaryota</taxon>
        <taxon>Metazoa</taxon>
        <taxon>Spiralia</taxon>
        <taxon>Lophotrochozoa</taxon>
        <taxon>Mollusca</taxon>
        <taxon>Gastropoda</taxon>
        <taxon>Heterobranchia</taxon>
        <taxon>Euthyneura</taxon>
        <taxon>Panpulmonata</taxon>
        <taxon>Sacoglossa</taxon>
        <taxon>Placobranchoidea</taxon>
        <taxon>Plakobranchidae</taxon>
        <taxon>Elysia</taxon>
    </lineage>
</organism>
<dbReference type="GO" id="GO:0007099">
    <property type="term" value="P:centriole replication"/>
    <property type="evidence" value="ECO:0007669"/>
    <property type="project" value="InterPro"/>
</dbReference>
<gene>
    <name evidence="2" type="ORF">RRG08_018283</name>
</gene>
<feature type="compositionally biased region" description="Polar residues" evidence="1">
    <location>
        <begin position="99"/>
        <end position="111"/>
    </location>
</feature>
<name>A0AAE0Y345_9GAST</name>
<keyword evidence="3" id="KW-1185">Reference proteome</keyword>
<feature type="compositionally biased region" description="Basic and acidic residues" evidence="1">
    <location>
        <begin position="574"/>
        <end position="584"/>
    </location>
</feature>
<feature type="region of interest" description="Disordered" evidence="1">
    <location>
        <begin position="559"/>
        <end position="618"/>
    </location>
</feature>
<feature type="compositionally biased region" description="Low complexity" evidence="1">
    <location>
        <begin position="1094"/>
        <end position="1108"/>
    </location>
</feature>
<dbReference type="InterPro" id="IPR031447">
    <property type="entry name" value="MNR"/>
</dbReference>
<comment type="caution">
    <text evidence="2">The sequence shown here is derived from an EMBL/GenBank/DDBJ whole genome shotgun (WGS) entry which is preliminary data.</text>
</comment>
<dbReference type="PANTHER" id="PTHR15732:SF4">
    <property type="entry name" value="PROTEIN MOONRAKER"/>
    <property type="match status" value="1"/>
</dbReference>
<dbReference type="GO" id="GO:0034451">
    <property type="term" value="C:centriolar satellite"/>
    <property type="evidence" value="ECO:0007669"/>
    <property type="project" value="TreeGrafter"/>
</dbReference>
<feature type="compositionally biased region" description="Low complexity" evidence="1">
    <location>
        <begin position="592"/>
        <end position="616"/>
    </location>
</feature>
<dbReference type="AlphaFoldDB" id="A0AAE0Y345"/>
<feature type="region of interest" description="Disordered" evidence="1">
    <location>
        <begin position="97"/>
        <end position="177"/>
    </location>
</feature>
<feature type="compositionally biased region" description="Acidic residues" evidence="1">
    <location>
        <begin position="1202"/>
        <end position="1224"/>
    </location>
</feature>
<feature type="compositionally biased region" description="Polar residues" evidence="1">
    <location>
        <begin position="168"/>
        <end position="177"/>
    </location>
</feature>
<feature type="region of interest" description="Disordered" evidence="1">
    <location>
        <begin position="512"/>
        <end position="531"/>
    </location>
</feature>
<feature type="compositionally biased region" description="Low complexity" evidence="1">
    <location>
        <begin position="442"/>
        <end position="462"/>
    </location>
</feature>
<feature type="compositionally biased region" description="Low complexity" evidence="1">
    <location>
        <begin position="1064"/>
        <end position="1076"/>
    </location>
</feature>
<accession>A0AAE0Y345</accession>
<evidence type="ECO:0000313" key="2">
    <source>
        <dbReference type="EMBL" id="KAK3730952.1"/>
    </source>
</evidence>
<feature type="compositionally biased region" description="Polar residues" evidence="1">
    <location>
        <begin position="959"/>
        <end position="976"/>
    </location>
</feature>
<feature type="compositionally biased region" description="Polar residues" evidence="1">
    <location>
        <begin position="867"/>
        <end position="877"/>
    </location>
</feature>
<dbReference type="Proteomes" id="UP001283361">
    <property type="component" value="Unassembled WGS sequence"/>
</dbReference>
<feature type="compositionally biased region" description="Basic and acidic residues" evidence="1">
    <location>
        <begin position="512"/>
        <end position="523"/>
    </location>
</feature>
<reference evidence="2" key="1">
    <citation type="journal article" date="2023" name="G3 (Bethesda)">
        <title>A reference genome for the long-term kleptoplast-retaining sea slug Elysia crispata morphotype clarki.</title>
        <authorList>
            <person name="Eastman K.E."/>
            <person name="Pendleton A.L."/>
            <person name="Shaikh M.A."/>
            <person name="Suttiyut T."/>
            <person name="Ogas R."/>
            <person name="Tomko P."/>
            <person name="Gavelis G."/>
            <person name="Widhalm J.R."/>
            <person name="Wisecaver J.H."/>
        </authorList>
    </citation>
    <scope>NUCLEOTIDE SEQUENCE</scope>
    <source>
        <strain evidence="2">ECLA1</strain>
    </source>
</reference>
<dbReference type="Pfam" id="PF15718">
    <property type="entry name" value="MNR"/>
    <property type="match status" value="2"/>
</dbReference>
<evidence type="ECO:0000313" key="3">
    <source>
        <dbReference type="Proteomes" id="UP001283361"/>
    </source>
</evidence>
<feature type="region of interest" description="Disordered" evidence="1">
    <location>
        <begin position="421"/>
        <end position="470"/>
    </location>
</feature>
<protein>
    <submittedName>
        <fullName evidence="2">Uncharacterized protein</fullName>
    </submittedName>
</protein>
<evidence type="ECO:0000256" key="1">
    <source>
        <dbReference type="SAM" id="MobiDB-lite"/>
    </source>
</evidence>
<feature type="compositionally biased region" description="Basic and acidic residues" evidence="1">
    <location>
        <begin position="1184"/>
        <end position="1201"/>
    </location>
</feature>
<feature type="region of interest" description="Disordered" evidence="1">
    <location>
        <begin position="959"/>
        <end position="995"/>
    </location>
</feature>
<feature type="compositionally biased region" description="Gly residues" evidence="1">
    <location>
        <begin position="982"/>
        <end position="992"/>
    </location>
</feature>
<dbReference type="EMBL" id="JAWDGP010007042">
    <property type="protein sequence ID" value="KAK3730952.1"/>
    <property type="molecule type" value="Genomic_DNA"/>
</dbReference>
<feature type="region of interest" description="Disordered" evidence="1">
    <location>
        <begin position="1035"/>
        <end position="1224"/>
    </location>
</feature>
<dbReference type="PANTHER" id="PTHR15732">
    <property type="entry name" value="PROTEIN MOONRAKER"/>
    <property type="match status" value="1"/>
</dbReference>
<feature type="compositionally biased region" description="Low complexity" evidence="1">
    <location>
        <begin position="1134"/>
        <end position="1151"/>
    </location>
</feature>